<keyword evidence="1" id="KW-1133">Transmembrane helix</keyword>
<keyword evidence="1" id="KW-0472">Membrane</keyword>
<sequence length="240" mass="27884">MTLFIGIQLFMILLFLFFGWAIVKREWYWLISNFNGKPKDEQKQLIMNGYPQRVGKLMLATAAGMVILLPLSFTSFPYSLEVQFGFMMLFLLGGLVYLSKYEVREKRKRSYIFSSLLAIGTIGFVVGLYILGYQDFELKDNGDSFEITGMYGEEWDYAEIRHVELLEEMPEVTWKENGFGLATLAKGQFKVTDYGSSLLFIHKDSQPYLFIKTDQDKIFINSKNSKQTAKWYELVTEKTK</sequence>
<organism evidence="2 3">
    <name type="scientific">Mesobacillus jeotgali</name>
    <dbReference type="NCBI Taxonomy" id="129985"/>
    <lineage>
        <taxon>Bacteria</taxon>
        <taxon>Bacillati</taxon>
        <taxon>Bacillota</taxon>
        <taxon>Bacilli</taxon>
        <taxon>Bacillales</taxon>
        <taxon>Bacillaceae</taxon>
        <taxon>Mesobacillus</taxon>
    </lineage>
</organism>
<evidence type="ECO:0000313" key="3">
    <source>
        <dbReference type="Proteomes" id="UP001303324"/>
    </source>
</evidence>
<accession>A0ABY9VME6</accession>
<feature type="transmembrane region" description="Helical" evidence="1">
    <location>
        <begin position="57"/>
        <end position="76"/>
    </location>
</feature>
<gene>
    <name evidence="2" type="ORF">RH061_04460</name>
</gene>
<reference evidence="2 3" key="1">
    <citation type="submission" date="2023-09" db="EMBL/GenBank/DDBJ databases">
        <title>Microbial mechanism of fulvic acid promoting antimony reduction mineralization in rice fields.</title>
        <authorList>
            <person name="Chen G."/>
            <person name="Lan J."/>
        </authorList>
    </citation>
    <scope>NUCLEOTIDE SEQUENCE [LARGE SCALE GENOMIC DNA]</scope>
    <source>
        <strain evidence="2 3">PS1</strain>
    </source>
</reference>
<dbReference type="RefSeq" id="WP_311074246.1">
    <property type="nucleotide sequence ID" value="NZ_CP134494.1"/>
</dbReference>
<feature type="transmembrane region" description="Helical" evidence="1">
    <location>
        <begin position="6"/>
        <end position="23"/>
    </location>
</feature>
<dbReference type="EMBL" id="CP134494">
    <property type="protein sequence ID" value="WNF23770.1"/>
    <property type="molecule type" value="Genomic_DNA"/>
</dbReference>
<name>A0ABY9VME6_9BACI</name>
<keyword evidence="3" id="KW-1185">Reference proteome</keyword>
<dbReference type="InterPro" id="IPR017259">
    <property type="entry name" value="UCP037672"/>
</dbReference>
<dbReference type="Proteomes" id="UP001303324">
    <property type="component" value="Chromosome"/>
</dbReference>
<dbReference type="Pfam" id="PF12650">
    <property type="entry name" value="DUF3784"/>
    <property type="match status" value="1"/>
</dbReference>
<keyword evidence="1" id="KW-0812">Transmembrane</keyword>
<proteinExistence type="predicted"/>
<feature type="transmembrane region" description="Helical" evidence="1">
    <location>
        <begin position="82"/>
        <end position="99"/>
    </location>
</feature>
<evidence type="ECO:0000256" key="1">
    <source>
        <dbReference type="SAM" id="Phobius"/>
    </source>
</evidence>
<evidence type="ECO:0000313" key="2">
    <source>
        <dbReference type="EMBL" id="WNF23770.1"/>
    </source>
</evidence>
<feature type="transmembrane region" description="Helical" evidence="1">
    <location>
        <begin position="111"/>
        <end position="131"/>
    </location>
</feature>
<protein>
    <submittedName>
        <fullName evidence="2">DUF3784 domain-containing protein</fullName>
    </submittedName>
</protein>